<name>A0A5K3G4D5_MESCO</name>
<protein>
    <submittedName>
        <fullName evidence="2">Histidine kinase</fullName>
    </submittedName>
</protein>
<evidence type="ECO:0000313" key="2">
    <source>
        <dbReference type="WBParaSite" id="MCU_013015-RA"/>
    </source>
</evidence>
<feature type="region of interest" description="Disordered" evidence="1">
    <location>
        <begin position="1"/>
        <end position="26"/>
    </location>
</feature>
<sequence length="58" mass="6296">MRLPSESTTLATPLTSPHAPHAIGTQRDTGLAEVSVVQYVCALIRHHTTEAVNVEPYK</sequence>
<accession>A0A5K3G4D5</accession>
<dbReference type="WBParaSite" id="MCU_013015-RA">
    <property type="protein sequence ID" value="MCU_013015-RA"/>
    <property type="gene ID" value="MCU_013015"/>
</dbReference>
<dbReference type="AlphaFoldDB" id="A0A5K3G4D5"/>
<proteinExistence type="predicted"/>
<feature type="compositionally biased region" description="Polar residues" evidence="1">
    <location>
        <begin position="1"/>
        <end position="15"/>
    </location>
</feature>
<reference evidence="2" key="1">
    <citation type="submission" date="2019-11" db="UniProtKB">
        <authorList>
            <consortium name="WormBaseParasite"/>
        </authorList>
    </citation>
    <scope>IDENTIFICATION</scope>
</reference>
<evidence type="ECO:0000256" key="1">
    <source>
        <dbReference type="SAM" id="MobiDB-lite"/>
    </source>
</evidence>
<organism evidence="2">
    <name type="scientific">Mesocestoides corti</name>
    <name type="common">Flatworm</name>
    <dbReference type="NCBI Taxonomy" id="53468"/>
    <lineage>
        <taxon>Eukaryota</taxon>
        <taxon>Metazoa</taxon>
        <taxon>Spiralia</taxon>
        <taxon>Lophotrochozoa</taxon>
        <taxon>Platyhelminthes</taxon>
        <taxon>Cestoda</taxon>
        <taxon>Eucestoda</taxon>
        <taxon>Cyclophyllidea</taxon>
        <taxon>Mesocestoididae</taxon>
        <taxon>Mesocestoides</taxon>
    </lineage>
</organism>